<dbReference type="Proteomes" id="UP000246410">
    <property type="component" value="Unassembled WGS sequence"/>
</dbReference>
<proteinExistence type="predicted"/>
<name>A0A317NCM1_9NOCA</name>
<gene>
    <name evidence="1" type="ORF">DFR69_108263</name>
</gene>
<dbReference type="AlphaFoldDB" id="A0A317NCM1"/>
<keyword evidence="2" id="KW-1185">Reference proteome</keyword>
<protein>
    <submittedName>
        <fullName evidence="1">Uncharacterized protein</fullName>
    </submittedName>
</protein>
<reference evidence="1 2" key="1">
    <citation type="submission" date="2018-05" db="EMBL/GenBank/DDBJ databases">
        <title>Genomic Encyclopedia of Type Strains, Phase IV (KMG-IV): sequencing the most valuable type-strain genomes for metagenomic binning, comparative biology and taxonomic classification.</title>
        <authorList>
            <person name="Goeker M."/>
        </authorList>
    </citation>
    <scope>NUCLEOTIDE SEQUENCE [LARGE SCALE GENOMIC DNA]</scope>
    <source>
        <strain evidence="1 2">DSM 44717</strain>
    </source>
</reference>
<evidence type="ECO:0000313" key="2">
    <source>
        <dbReference type="Proteomes" id="UP000246410"/>
    </source>
</evidence>
<organism evidence="1 2">
    <name type="scientific">Nocardia neocaledoniensis</name>
    <dbReference type="NCBI Taxonomy" id="236511"/>
    <lineage>
        <taxon>Bacteria</taxon>
        <taxon>Bacillati</taxon>
        <taxon>Actinomycetota</taxon>
        <taxon>Actinomycetes</taxon>
        <taxon>Mycobacteriales</taxon>
        <taxon>Nocardiaceae</taxon>
        <taxon>Nocardia</taxon>
    </lineage>
</organism>
<comment type="caution">
    <text evidence="1">The sequence shown here is derived from an EMBL/GenBank/DDBJ whole genome shotgun (WGS) entry which is preliminary data.</text>
</comment>
<dbReference type="RefSeq" id="WP_110039569.1">
    <property type="nucleotide sequence ID" value="NZ_QGTL01000008.1"/>
</dbReference>
<accession>A0A317NCM1</accession>
<dbReference type="EMBL" id="QGTL01000008">
    <property type="protein sequence ID" value="PWV72949.1"/>
    <property type="molecule type" value="Genomic_DNA"/>
</dbReference>
<sequence length="129" mass="14243">MQRDVVAVDPAEFAGFDRGCAEFLRVIETIRALAGRIAEQEYWGLGEDDPRLISAAAVVARLRAKARHGGNSVDAVLAAHARVVAELRLALRRAFEEFALVDEEWADRQRSVDGAVTQRVSTEARDVRV</sequence>
<evidence type="ECO:0000313" key="1">
    <source>
        <dbReference type="EMBL" id="PWV72949.1"/>
    </source>
</evidence>